<evidence type="ECO:0000313" key="6">
    <source>
        <dbReference type="EMBL" id="KTD80418.1"/>
    </source>
</evidence>
<reference evidence="6 7" key="1">
    <citation type="submission" date="2015-11" db="EMBL/GenBank/DDBJ databases">
        <title>Genomic analysis of 38 Legionella species identifies large and diverse effector repertoires.</title>
        <authorList>
            <person name="Burstein D."/>
            <person name="Amaro F."/>
            <person name="Zusman T."/>
            <person name="Lifshitz Z."/>
            <person name="Cohen O."/>
            <person name="Gilbert J.A."/>
            <person name="Pupko T."/>
            <person name="Shuman H.A."/>
            <person name="Segal G."/>
        </authorList>
    </citation>
    <scope>NUCLEOTIDE SEQUENCE [LARGE SCALE GENOMIC DNA]</scope>
    <source>
        <strain evidence="6 7">ATCC 51914</strain>
    </source>
</reference>
<dbReference type="CDD" id="cd03255">
    <property type="entry name" value="ABC_MJ0796_LolCDE_FtsE"/>
    <property type="match status" value="1"/>
</dbReference>
<dbReference type="PROSITE" id="PS00211">
    <property type="entry name" value="ABC_TRANSPORTER_1"/>
    <property type="match status" value="1"/>
</dbReference>
<evidence type="ECO:0000256" key="1">
    <source>
        <dbReference type="ARBA" id="ARBA00022448"/>
    </source>
</evidence>
<dbReference type="AlphaFoldDB" id="A0A0W1AGH9"/>
<organism evidence="6 7">
    <name type="scientific">Legionella waltersii</name>
    <dbReference type="NCBI Taxonomy" id="66969"/>
    <lineage>
        <taxon>Bacteria</taxon>
        <taxon>Pseudomonadati</taxon>
        <taxon>Pseudomonadota</taxon>
        <taxon>Gammaproteobacteria</taxon>
        <taxon>Legionellales</taxon>
        <taxon>Legionellaceae</taxon>
        <taxon>Legionella</taxon>
    </lineage>
</organism>
<dbReference type="InterPro" id="IPR027417">
    <property type="entry name" value="P-loop_NTPase"/>
</dbReference>
<evidence type="ECO:0000259" key="5">
    <source>
        <dbReference type="PROSITE" id="PS50893"/>
    </source>
</evidence>
<dbReference type="PANTHER" id="PTHR42798:SF7">
    <property type="entry name" value="ALPHA-D-RIBOSE 1-METHYLPHOSPHONATE 5-TRIPHOSPHATE SYNTHASE SUBUNIT PHNL"/>
    <property type="match status" value="1"/>
</dbReference>
<keyword evidence="7" id="KW-1185">Reference proteome</keyword>
<accession>A0A0W1AGH9</accession>
<dbReference type="InterPro" id="IPR017871">
    <property type="entry name" value="ABC_transporter-like_CS"/>
</dbReference>
<dbReference type="RefSeq" id="WP_050598487.1">
    <property type="nucleotide sequence ID" value="NZ_CAAAIQ010000008.1"/>
</dbReference>
<evidence type="ECO:0000313" key="7">
    <source>
        <dbReference type="Proteomes" id="UP000054729"/>
    </source>
</evidence>
<dbReference type="InterPro" id="IPR003439">
    <property type="entry name" value="ABC_transporter-like_ATP-bd"/>
</dbReference>
<evidence type="ECO:0000256" key="3">
    <source>
        <dbReference type="ARBA" id="ARBA00022840"/>
    </source>
</evidence>
<feature type="domain" description="ABC transporter" evidence="5">
    <location>
        <begin position="4"/>
        <end position="223"/>
    </location>
</feature>
<dbReference type="SMART" id="SM00382">
    <property type="entry name" value="AAA"/>
    <property type="match status" value="1"/>
</dbReference>
<evidence type="ECO:0000256" key="4">
    <source>
        <dbReference type="ARBA" id="ARBA00038388"/>
    </source>
</evidence>
<dbReference type="InterPro" id="IPR003593">
    <property type="entry name" value="AAA+_ATPase"/>
</dbReference>
<dbReference type="GO" id="GO:1902495">
    <property type="term" value="C:transmembrane transporter complex"/>
    <property type="evidence" value="ECO:0007669"/>
    <property type="project" value="UniProtKB-ARBA"/>
</dbReference>
<dbReference type="PROSITE" id="PS50893">
    <property type="entry name" value="ABC_TRANSPORTER_2"/>
    <property type="match status" value="1"/>
</dbReference>
<evidence type="ECO:0000256" key="2">
    <source>
        <dbReference type="ARBA" id="ARBA00022741"/>
    </source>
</evidence>
<keyword evidence="3" id="KW-0067">ATP-binding</keyword>
<sequence length="223" mass="24801">MSLIKTTSLCKHYSYDNNNYETGISDVCLDIKKGEFLALRGQSGSGKSTLLNILGCIDSATSGSYNFCGFEVTGMNASELSKFRLNHIGLIFQSFHLMWDRSVLDNVALPLLYKGLTLKEAHKKASLFIESMHLTQQLYKPAKKLSGGQQQRVAIARALSNSPQLILADEPTGNLDEENTFIILDVLKQINKVYNATLLIATHDDIVNQYADRILTIRQGKIN</sequence>
<dbReference type="Proteomes" id="UP000054729">
    <property type="component" value="Unassembled WGS sequence"/>
</dbReference>
<dbReference type="GO" id="GO:0016887">
    <property type="term" value="F:ATP hydrolysis activity"/>
    <property type="evidence" value="ECO:0007669"/>
    <property type="project" value="InterPro"/>
</dbReference>
<gene>
    <name evidence="6" type="ORF">Lwal_1115</name>
</gene>
<dbReference type="Gene3D" id="3.40.50.300">
    <property type="entry name" value="P-loop containing nucleotide triphosphate hydrolases"/>
    <property type="match status" value="1"/>
</dbReference>
<comment type="caution">
    <text evidence="6">The sequence shown here is derived from an EMBL/GenBank/DDBJ whole genome shotgun (WGS) entry which is preliminary data.</text>
</comment>
<comment type="similarity">
    <text evidence="4">Belongs to the ABC transporter superfamily. Macrolide exporter (TC 3.A.1.122) family.</text>
</comment>
<dbReference type="STRING" id="66969.Lwal_1115"/>
<dbReference type="SUPFAM" id="SSF52540">
    <property type="entry name" value="P-loop containing nucleoside triphosphate hydrolases"/>
    <property type="match status" value="1"/>
</dbReference>
<name>A0A0W1AGH9_9GAMM</name>
<dbReference type="GO" id="GO:0022857">
    <property type="term" value="F:transmembrane transporter activity"/>
    <property type="evidence" value="ECO:0007669"/>
    <property type="project" value="UniProtKB-ARBA"/>
</dbReference>
<proteinExistence type="inferred from homology"/>
<dbReference type="PATRIC" id="fig|66969.6.peg.1221"/>
<dbReference type="InterPro" id="IPR017911">
    <property type="entry name" value="MacB-like_ATP-bd"/>
</dbReference>
<dbReference type="EMBL" id="LNZB01000031">
    <property type="protein sequence ID" value="KTD80418.1"/>
    <property type="molecule type" value="Genomic_DNA"/>
</dbReference>
<protein>
    <submittedName>
        <fullName evidence="6">ABC transporter ATP binding protein</fullName>
    </submittedName>
</protein>
<dbReference type="Pfam" id="PF00005">
    <property type="entry name" value="ABC_tran"/>
    <property type="match status" value="1"/>
</dbReference>
<keyword evidence="1" id="KW-0813">Transport</keyword>
<dbReference type="GO" id="GO:0005524">
    <property type="term" value="F:ATP binding"/>
    <property type="evidence" value="ECO:0007669"/>
    <property type="project" value="UniProtKB-KW"/>
</dbReference>
<dbReference type="PANTHER" id="PTHR42798">
    <property type="entry name" value="LIPOPROTEIN-RELEASING SYSTEM ATP-BINDING PROTEIN LOLD"/>
    <property type="match status" value="1"/>
</dbReference>
<keyword evidence="2" id="KW-0547">Nucleotide-binding</keyword>
<dbReference type="FunFam" id="3.40.50.300:FF:000032">
    <property type="entry name" value="Export ABC transporter ATP-binding protein"/>
    <property type="match status" value="1"/>
</dbReference>